<evidence type="ECO:0000259" key="6">
    <source>
        <dbReference type="Pfam" id="PF03914"/>
    </source>
</evidence>
<dbReference type="EMBL" id="WJBH02000003">
    <property type="protein sequence ID" value="KAI9561430.1"/>
    <property type="molecule type" value="Genomic_DNA"/>
</dbReference>
<feature type="domain" description="CCAAT-binding factor" evidence="6">
    <location>
        <begin position="331"/>
        <end position="480"/>
    </location>
</feature>
<comment type="caution">
    <text evidence="7">The sequence shown here is derived from an EMBL/GenBank/DDBJ whole genome shotgun (WGS) entry which is preliminary data.</text>
</comment>
<evidence type="ECO:0000313" key="7">
    <source>
        <dbReference type="EMBL" id="KAI9561430.1"/>
    </source>
</evidence>
<dbReference type="GO" id="GO:0031965">
    <property type="term" value="C:nuclear membrane"/>
    <property type="evidence" value="ECO:0007669"/>
    <property type="project" value="UniProtKB-SubCell"/>
</dbReference>
<dbReference type="InterPro" id="IPR016024">
    <property type="entry name" value="ARM-type_fold"/>
</dbReference>
<sequence length="543" mass="63224">MPCQLPDCQFVEFVRKCHNFKTIGNGTSKKMAASSTKREKSKQNQREIFETIKFQTKEVIQSRKNINHIIDIQSNLESEESAVIKASVKALNKIFCHFTSNGSLSEVGPPLETEADKTVREWSRERYQEFQDHLFKLIAAEQISLQEQALLTLMHLLQAEGLHPLQKLPEGKEHMFPLDLLEKLMVHMLNLDKEAAAVITRFQEFMEYEDVLFHLLRVLGKILKAQTNVDEKFLKNLIHILEHVTLHNSPQKEEEKTKLFCSNKKHFKWNYGQAKKYFSTIWQQLLRHPLTPSLYKRVLVILPDKVLPHLEKPLLLTDFLMESYRIGGAVSILALHGVFLLMQNYNLEYPDFYTKLYALLEPGVLFVKYRARFFYLLDLFMTSTHIPEYIAAAFAKRLSRLALIAPANVVILLLHFVGNLMIRHRGLSRLMHHPEDQNDITDDPYVMNENDLTACKATDSSLWEIKTLQSHVLPEIANTAKFIERDLPKLEWDVKQDLETTLEDLLEKELKRKNPTDDIPINFEKPTKFACVKHEKLSVYFEL</sequence>
<evidence type="ECO:0000256" key="4">
    <source>
        <dbReference type="ARBA" id="ARBA00022989"/>
    </source>
</evidence>
<dbReference type="GO" id="GO:0042254">
    <property type="term" value="P:ribosome biogenesis"/>
    <property type="evidence" value="ECO:0007669"/>
    <property type="project" value="InterPro"/>
</dbReference>
<reference evidence="7 8" key="1">
    <citation type="submission" date="2022-05" db="EMBL/GenBank/DDBJ databases">
        <title>A multi-omics perspective on studying reproductive biology in Daphnia sinensis.</title>
        <authorList>
            <person name="Jia J."/>
        </authorList>
    </citation>
    <scope>NUCLEOTIDE SEQUENCE [LARGE SCALE GENOMIC DNA]</scope>
    <source>
        <strain evidence="7 8">WSL</strain>
    </source>
</reference>
<comment type="subcellular location">
    <subcellularLocation>
        <location evidence="1">Nucleus membrane</location>
        <topology evidence="1">Multi-pass membrane protein</topology>
    </subcellularLocation>
</comment>
<proteinExistence type="inferred from homology"/>
<organism evidence="7 8">
    <name type="scientific">Daphnia sinensis</name>
    <dbReference type="NCBI Taxonomy" id="1820382"/>
    <lineage>
        <taxon>Eukaryota</taxon>
        <taxon>Metazoa</taxon>
        <taxon>Ecdysozoa</taxon>
        <taxon>Arthropoda</taxon>
        <taxon>Crustacea</taxon>
        <taxon>Branchiopoda</taxon>
        <taxon>Diplostraca</taxon>
        <taxon>Cladocera</taxon>
        <taxon>Anomopoda</taxon>
        <taxon>Daphniidae</taxon>
        <taxon>Daphnia</taxon>
        <taxon>Daphnia similis group</taxon>
    </lineage>
</organism>
<feature type="transmembrane region" description="Helical" evidence="5">
    <location>
        <begin position="324"/>
        <end position="342"/>
    </location>
</feature>
<keyword evidence="5" id="KW-0472">Membrane</keyword>
<evidence type="ECO:0000256" key="5">
    <source>
        <dbReference type="SAM" id="Phobius"/>
    </source>
</evidence>
<name>A0AAD5LEU4_9CRUS</name>
<feature type="transmembrane region" description="Helical" evidence="5">
    <location>
        <begin position="373"/>
        <end position="395"/>
    </location>
</feature>
<dbReference type="Pfam" id="PF03914">
    <property type="entry name" value="CBF"/>
    <property type="match status" value="1"/>
</dbReference>
<accession>A0AAD5LEU4</accession>
<evidence type="ECO:0000256" key="1">
    <source>
        <dbReference type="ARBA" id="ARBA00004232"/>
    </source>
</evidence>
<dbReference type="PANTHER" id="PTHR12455">
    <property type="entry name" value="NUCLEOLAR COMPLEX PROTEIN 4"/>
    <property type="match status" value="1"/>
</dbReference>
<dbReference type="PANTHER" id="PTHR12455:SF0">
    <property type="entry name" value="NUCLEOLAR COMPLEX PROTEIN 4 HOMOLOG"/>
    <property type="match status" value="1"/>
</dbReference>
<dbReference type="InterPro" id="IPR005612">
    <property type="entry name" value="CCAAT-binding_factor"/>
</dbReference>
<dbReference type="InterPro" id="IPR027193">
    <property type="entry name" value="Noc4"/>
</dbReference>
<dbReference type="AlphaFoldDB" id="A0AAD5LEU4"/>
<dbReference type="GO" id="GO:0032040">
    <property type="term" value="C:small-subunit processome"/>
    <property type="evidence" value="ECO:0007669"/>
    <property type="project" value="TreeGrafter"/>
</dbReference>
<comment type="similarity">
    <text evidence="2">Belongs to the CBF/MAK21 family.</text>
</comment>
<dbReference type="SUPFAM" id="SSF48371">
    <property type="entry name" value="ARM repeat"/>
    <property type="match status" value="1"/>
</dbReference>
<keyword evidence="8" id="KW-1185">Reference proteome</keyword>
<evidence type="ECO:0000256" key="2">
    <source>
        <dbReference type="ARBA" id="ARBA00007797"/>
    </source>
</evidence>
<evidence type="ECO:0000256" key="3">
    <source>
        <dbReference type="ARBA" id="ARBA00022692"/>
    </source>
</evidence>
<protein>
    <recommendedName>
        <fullName evidence="6">CCAAT-binding factor domain-containing protein</fullName>
    </recommendedName>
</protein>
<keyword evidence="3 5" id="KW-0812">Transmembrane</keyword>
<dbReference type="Proteomes" id="UP000820818">
    <property type="component" value="Linkage Group LG3"/>
</dbReference>
<keyword evidence="4 5" id="KW-1133">Transmembrane helix</keyword>
<evidence type="ECO:0000313" key="8">
    <source>
        <dbReference type="Proteomes" id="UP000820818"/>
    </source>
</evidence>
<feature type="transmembrane region" description="Helical" evidence="5">
    <location>
        <begin position="401"/>
        <end position="422"/>
    </location>
</feature>
<gene>
    <name evidence="7" type="ORF">GHT06_012387</name>
</gene>
<dbReference type="GO" id="GO:0030692">
    <property type="term" value="C:Noc4p-Nop14p complex"/>
    <property type="evidence" value="ECO:0007669"/>
    <property type="project" value="TreeGrafter"/>
</dbReference>